<accession>A0ABY5VIP8</accession>
<name>A0ABY5VIP8_9FIRM</name>
<keyword evidence="2" id="KW-1185">Reference proteome</keyword>
<proteinExistence type="predicted"/>
<dbReference type="Proteomes" id="UP001060164">
    <property type="component" value="Chromosome"/>
</dbReference>
<dbReference type="EMBL" id="CP102290">
    <property type="protein sequence ID" value="UWP60475.1"/>
    <property type="molecule type" value="Genomic_DNA"/>
</dbReference>
<organism evidence="1 2">
    <name type="scientific">Ruminococcus gauvreauii</name>
    <dbReference type="NCBI Taxonomy" id="438033"/>
    <lineage>
        <taxon>Bacteria</taxon>
        <taxon>Bacillati</taxon>
        <taxon>Bacillota</taxon>
        <taxon>Clostridia</taxon>
        <taxon>Eubacteriales</taxon>
        <taxon>Oscillospiraceae</taxon>
        <taxon>Ruminococcus</taxon>
    </lineage>
</organism>
<dbReference type="Pfam" id="PF06277">
    <property type="entry name" value="EutA"/>
    <property type="match status" value="1"/>
</dbReference>
<evidence type="ECO:0000313" key="1">
    <source>
        <dbReference type="EMBL" id="UWP60475.1"/>
    </source>
</evidence>
<dbReference type="Gene3D" id="3.30.420.40">
    <property type="match status" value="1"/>
</dbReference>
<dbReference type="RefSeq" id="WP_028529088.1">
    <property type="nucleotide sequence ID" value="NZ_CABLBR010000019.1"/>
</dbReference>
<dbReference type="InterPro" id="IPR050696">
    <property type="entry name" value="FtsA/MreB"/>
</dbReference>
<dbReference type="PIRSF" id="PIRSF012293">
    <property type="entry name" value="EutA"/>
    <property type="match status" value="1"/>
</dbReference>
<dbReference type="PANTHER" id="PTHR32432">
    <property type="entry name" value="CELL DIVISION PROTEIN FTSA-RELATED"/>
    <property type="match status" value="1"/>
</dbReference>
<protein>
    <submittedName>
        <fullName evidence="1">Ethanolamine ammonia-lyase reactivating factor EutA</fullName>
    </submittedName>
</protein>
<evidence type="ECO:0000313" key="2">
    <source>
        <dbReference type="Proteomes" id="UP001060164"/>
    </source>
</evidence>
<dbReference type="SUPFAM" id="SSF53067">
    <property type="entry name" value="Actin-like ATPase domain"/>
    <property type="match status" value="1"/>
</dbReference>
<dbReference type="InterPro" id="IPR009377">
    <property type="entry name" value="EutA"/>
</dbReference>
<sequence>MRESIYSVGIDVGTSTTQLIFCRLTMANQASSYVVPRIGIVEKEVIYKSRIYFTPLLTQSDIDAEKLKEIVRAEYQAAGMTPADLKTGAVIITGETARKKNADDVLAALSDMAGDFVVAAAGPDLESVLSAKGAGADQISEEKRITAVNIDIGGGTSNIALFEKGSLRGTSCLDIGGRLIRVTEGIVDYVYPKTRALAKTHGIDVREGESADVRKLSRICDLMADQLAMAVHLKEPDDIHRQMYTNAGKEMTRSPRVQALVFSGGVAECIREADGADVFRFGDIGVLLAEAISRNAVLGSIPWYPARETIRATVVGAGSHTTEVSGSTISYVSDCLPMKNIPVLRVEQQDEQNLETFRSSICAQLPMYCENGESGPAAVSFSGNFHTDFAKIQELAATLADVLRDKMKTHPLILVMENDIAKVLGNALNVMLENSRKVLCIDGIHAASGDYLDIGEPAAGGRVVPVVIKTLIFNS</sequence>
<reference evidence="1" key="1">
    <citation type="journal article" date="2022" name="Cell">
        <title>Design, construction, and in vivo augmentation of a complex gut microbiome.</title>
        <authorList>
            <person name="Cheng A.G."/>
            <person name="Ho P.Y."/>
            <person name="Aranda-Diaz A."/>
            <person name="Jain S."/>
            <person name="Yu F.B."/>
            <person name="Meng X."/>
            <person name="Wang M."/>
            <person name="Iakiviak M."/>
            <person name="Nagashima K."/>
            <person name="Zhao A."/>
            <person name="Murugkar P."/>
            <person name="Patil A."/>
            <person name="Atabakhsh K."/>
            <person name="Weakley A."/>
            <person name="Yan J."/>
            <person name="Brumbaugh A.R."/>
            <person name="Higginbottom S."/>
            <person name="Dimas A."/>
            <person name="Shiver A.L."/>
            <person name="Deutschbauer A."/>
            <person name="Neff N."/>
            <person name="Sonnenburg J.L."/>
            <person name="Huang K.C."/>
            <person name="Fischbach M.A."/>
        </authorList>
    </citation>
    <scope>NUCLEOTIDE SEQUENCE</scope>
    <source>
        <strain evidence="1">DSM 19829</strain>
    </source>
</reference>
<dbReference type="InterPro" id="IPR043129">
    <property type="entry name" value="ATPase_NBD"/>
</dbReference>
<gene>
    <name evidence="1" type="ORF">NQ502_05415</name>
</gene>
<dbReference type="PANTHER" id="PTHR32432:SF13">
    <property type="entry name" value="ETHANOLAMINE AMMONIA-LYASE REACTIVASE EUTA"/>
    <property type="match status" value="1"/>
</dbReference>